<reference evidence="5" key="1">
    <citation type="submission" date="2006-10" db="EMBL/GenBank/DDBJ databases">
        <title>Complete sequence of Solibacter usitatus Ellin6076.</title>
        <authorList>
            <consortium name="US DOE Joint Genome Institute"/>
            <person name="Copeland A."/>
            <person name="Lucas S."/>
            <person name="Lapidus A."/>
            <person name="Barry K."/>
            <person name="Detter J.C."/>
            <person name="Glavina del Rio T."/>
            <person name="Hammon N."/>
            <person name="Israni S."/>
            <person name="Dalin E."/>
            <person name="Tice H."/>
            <person name="Pitluck S."/>
            <person name="Thompson L.S."/>
            <person name="Brettin T."/>
            <person name="Bruce D."/>
            <person name="Han C."/>
            <person name="Tapia R."/>
            <person name="Gilna P."/>
            <person name="Schmutz J."/>
            <person name="Larimer F."/>
            <person name="Land M."/>
            <person name="Hauser L."/>
            <person name="Kyrpides N."/>
            <person name="Mikhailova N."/>
            <person name="Janssen P.H."/>
            <person name="Kuske C.R."/>
            <person name="Richardson P."/>
        </authorList>
    </citation>
    <scope>NUCLEOTIDE SEQUENCE</scope>
    <source>
        <strain evidence="5">Ellin6076</strain>
    </source>
</reference>
<dbReference type="GO" id="GO:0006567">
    <property type="term" value="P:L-threonine catabolic process"/>
    <property type="evidence" value="ECO:0007669"/>
    <property type="project" value="TreeGrafter"/>
</dbReference>
<dbReference type="KEGG" id="sus:Acid_4804"/>
<dbReference type="GO" id="GO:0006545">
    <property type="term" value="P:glycine biosynthetic process"/>
    <property type="evidence" value="ECO:0007669"/>
    <property type="project" value="TreeGrafter"/>
</dbReference>
<gene>
    <name evidence="5" type="ordered locus">Acid_4804</name>
</gene>
<keyword evidence="3" id="KW-0663">Pyridoxal phosphate</keyword>
<dbReference type="HOGENOM" id="CLU_029381_0_4_0"/>
<dbReference type="eggNOG" id="COG2008">
    <property type="taxonomic scope" value="Bacteria"/>
</dbReference>
<dbReference type="GO" id="GO:0005829">
    <property type="term" value="C:cytosol"/>
    <property type="evidence" value="ECO:0007669"/>
    <property type="project" value="TreeGrafter"/>
</dbReference>
<dbReference type="PANTHER" id="PTHR48097">
    <property type="entry name" value="L-THREONINE ALDOLASE-RELATED"/>
    <property type="match status" value="1"/>
</dbReference>
<dbReference type="EC" id="4.1.2.5" evidence="5"/>
<comment type="cofactor">
    <cofactor evidence="1">
        <name>pyridoxal 5'-phosphate</name>
        <dbReference type="ChEBI" id="CHEBI:597326"/>
    </cofactor>
</comment>
<name>Q01X52_SOLUE</name>
<evidence type="ECO:0000259" key="4">
    <source>
        <dbReference type="Pfam" id="PF01212"/>
    </source>
</evidence>
<dbReference type="PANTHER" id="PTHR48097:SF9">
    <property type="entry name" value="L-THREONINE ALDOLASE"/>
    <property type="match status" value="1"/>
</dbReference>
<dbReference type="OrthoDB" id="9774495at2"/>
<dbReference type="SUPFAM" id="SSF53383">
    <property type="entry name" value="PLP-dependent transferases"/>
    <property type="match status" value="1"/>
</dbReference>
<accession>Q01X52</accession>
<evidence type="ECO:0000256" key="2">
    <source>
        <dbReference type="ARBA" id="ARBA00006966"/>
    </source>
</evidence>
<dbReference type="EMBL" id="CP000473">
    <property type="protein sequence ID" value="ABJ85763.1"/>
    <property type="molecule type" value="Genomic_DNA"/>
</dbReference>
<dbReference type="GO" id="GO:0008732">
    <property type="term" value="F:L-allo-threonine aldolase activity"/>
    <property type="evidence" value="ECO:0007669"/>
    <property type="project" value="TreeGrafter"/>
</dbReference>
<sequence precursor="true">MQRRSFLAAPLAAWQLKAAEPEKRIYAFGDGILHTPAEYSQLLATLTAKGEVTPDNYSLGGVVEQVETRMAALLGKEAAVWLSTGTLANHLAVRLLAGSRRRVLVQAESHLMNDCGDCAEVLSGLHLVPLAPGKATFTLADVERAAYEASTGRVNTPIGAIQIESPVRRKQGERFDFEEMKKIAQWARAHSVGLHLDGARLFLESGYTRRPVKEYTALFDTVYVSMYKYFNAASGAILAGPKALLADLFQTRRMFGGGLPEVWPFAAVALHYVNGFEQRFRGSVETAERVIAALRADSNFGVEAIPNGTNIFRMRVFNVNAPVYKLRLEDTGISVHDPVGDWFAMQVNETWNRLPPTEIYSRFRQALG</sequence>
<dbReference type="AlphaFoldDB" id="Q01X52"/>
<dbReference type="InterPro" id="IPR015421">
    <property type="entry name" value="PyrdxlP-dep_Trfase_major"/>
</dbReference>
<dbReference type="Pfam" id="PF01212">
    <property type="entry name" value="Beta_elim_lyase"/>
    <property type="match status" value="1"/>
</dbReference>
<keyword evidence="5" id="KW-0456">Lyase</keyword>
<comment type="similarity">
    <text evidence="2">Belongs to the threonine aldolase family.</text>
</comment>
<evidence type="ECO:0000256" key="3">
    <source>
        <dbReference type="ARBA" id="ARBA00022898"/>
    </source>
</evidence>
<proteinExistence type="inferred from homology"/>
<evidence type="ECO:0000313" key="5">
    <source>
        <dbReference type="EMBL" id="ABJ85763.1"/>
    </source>
</evidence>
<dbReference type="InParanoid" id="Q01X52"/>
<feature type="domain" description="Aromatic amino acid beta-eliminating lyase/threonine aldolase" evidence="4">
    <location>
        <begin position="60"/>
        <end position="294"/>
    </location>
</feature>
<dbReference type="STRING" id="234267.Acid_4804"/>
<dbReference type="Gene3D" id="3.40.640.10">
    <property type="entry name" value="Type I PLP-dependent aspartate aminotransferase-like (Major domain)"/>
    <property type="match status" value="1"/>
</dbReference>
<protein>
    <submittedName>
        <fullName evidence="5">L-threonine aldolase</fullName>
        <ecNumber evidence="5">4.1.2.5</ecNumber>
    </submittedName>
</protein>
<organism evidence="5">
    <name type="scientific">Solibacter usitatus (strain Ellin6076)</name>
    <dbReference type="NCBI Taxonomy" id="234267"/>
    <lineage>
        <taxon>Bacteria</taxon>
        <taxon>Pseudomonadati</taxon>
        <taxon>Acidobacteriota</taxon>
        <taxon>Terriglobia</taxon>
        <taxon>Bryobacterales</taxon>
        <taxon>Solibacteraceae</taxon>
        <taxon>Candidatus Solibacter</taxon>
    </lineage>
</organism>
<evidence type="ECO:0000256" key="1">
    <source>
        <dbReference type="ARBA" id="ARBA00001933"/>
    </source>
</evidence>
<dbReference type="InterPro" id="IPR015424">
    <property type="entry name" value="PyrdxlP-dep_Trfase"/>
</dbReference>
<dbReference type="InterPro" id="IPR001597">
    <property type="entry name" value="ArAA_b-elim_lyase/Thr_aldolase"/>
</dbReference>